<dbReference type="AlphaFoldDB" id="A0A7J6T4S0"/>
<accession>A0A7J6T4S0</accession>
<evidence type="ECO:0000313" key="1">
    <source>
        <dbReference type="EMBL" id="KAF4740219.1"/>
    </source>
</evidence>
<keyword evidence="2" id="KW-1185">Reference proteome</keyword>
<protein>
    <submittedName>
        <fullName evidence="1">Uncharacterized protein</fullName>
    </submittedName>
</protein>
<gene>
    <name evidence="1" type="ORF">FOZ63_020522</name>
</gene>
<dbReference type="Proteomes" id="UP000553632">
    <property type="component" value="Unassembled WGS sequence"/>
</dbReference>
<sequence>MFQSAEEQGVADPFVNSVVRCHSIVLLSRGGGFLQKVRNEGISLPRSSPIDEPVVTHESFVRNSMETRKHILKDIKYSRFSQSDFGKLGGLAGRSLALFGSGTGGSAGSVTRPDYFALPERYEVPYGNYEQLAEILRFIYCGSMYYFDEMPHQTEVEKQDKAKSIKDIFLLADREEPFKSDYNKKMSGPTAHRGKLLRAATNIEDIGHRKLPRSHRFKEDVNLPLAPPLRMSRDQDMVSLMPFTFSDGGTVPRALA</sequence>
<reference evidence="1 2" key="1">
    <citation type="submission" date="2020-04" db="EMBL/GenBank/DDBJ databases">
        <title>Perkinsus olseni comparative genomics.</title>
        <authorList>
            <person name="Bogema D.R."/>
        </authorList>
    </citation>
    <scope>NUCLEOTIDE SEQUENCE [LARGE SCALE GENOMIC DNA]</scope>
    <source>
        <strain evidence="1 2">ATCC PRA-207</strain>
    </source>
</reference>
<organism evidence="1 2">
    <name type="scientific">Perkinsus olseni</name>
    <name type="common">Perkinsus atlanticus</name>
    <dbReference type="NCBI Taxonomy" id="32597"/>
    <lineage>
        <taxon>Eukaryota</taxon>
        <taxon>Sar</taxon>
        <taxon>Alveolata</taxon>
        <taxon>Perkinsozoa</taxon>
        <taxon>Perkinsea</taxon>
        <taxon>Perkinsida</taxon>
        <taxon>Perkinsidae</taxon>
        <taxon>Perkinsus</taxon>
    </lineage>
</organism>
<comment type="caution">
    <text evidence="1">The sequence shown here is derived from an EMBL/GenBank/DDBJ whole genome shotgun (WGS) entry which is preliminary data.</text>
</comment>
<proteinExistence type="predicted"/>
<dbReference type="EMBL" id="JABANO010013414">
    <property type="protein sequence ID" value="KAF4740219.1"/>
    <property type="molecule type" value="Genomic_DNA"/>
</dbReference>
<name>A0A7J6T4S0_PEROL</name>
<evidence type="ECO:0000313" key="2">
    <source>
        <dbReference type="Proteomes" id="UP000553632"/>
    </source>
</evidence>